<dbReference type="InterPro" id="IPR000515">
    <property type="entry name" value="MetI-like"/>
</dbReference>
<dbReference type="CDD" id="cd06261">
    <property type="entry name" value="TM_PBP2"/>
    <property type="match status" value="1"/>
</dbReference>
<dbReference type="PANTHER" id="PTHR43386">
    <property type="entry name" value="OLIGOPEPTIDE TRANSPORT SYSTEM PERMEASE PROTEIN APPC"/>
    <property type="match status" value="1"/>
</dbReference>
<dbReference type="Pfam" id="PF12911">
    <property type="entry name" value="OppC_N"/>
    <property type="match status" value="1"/>
</dbReference>
<gene>
    <name evidence="9" type="ORF">GCU56_14625</name>
</gene>
<dbReference type="SUPFAM" id="SSF161098">
    <property type="entry name" value="MetI-like"/>
    <property type="match status" value="1"/>
</dbReference>
<dbReference type="InterPro" id="IPR035906">
    <property type="entry name" value="MetI-like_sf"/>
</dbReference>
<dbReference type="InterPro" id="IPR025966">
    <property type="entry name" value="OppC_N"/>
</dbReference>
<sequence>MSAPTRPRPGDARRTRIDELAARAGQVPEGEGGVSLTKSAFRRLRRNPVAILGAVIVVVFLVVAAFAPFLAPRDPLAQTLLSEIRPNSIPGAQEGFPLGVDNLGRDLLSRLVYGSRQSLLIGVVSTVLGVIVGMALGVLAGAFGGWVDTVVMRFVDILLSIPSLLMAISISVLLGQNQYALMIAIAVTQIPVFARLLRGSMLVQRSSDYALAARALGVRKSRIVFGHVLPNSLSPVIVQTTLSLATAIIEAAALSFLGLGDPDLARPEWGAMLANAQAFLSIRPELAVYPALCIIVVALGFTLLGESLREALDPKFRR</sequence>
<dbReference type="EMBL" id="JAAGWF010000015">
    <property type="protein sequence ID" value="NEK59098.1"/>
    <property type="molecule type" value="Genomic_DNA"/>
</dbReference>
<evidence type="ECO:0000256" key="1">
    <source>
        <dbReference type="ARBA" id="ARBA00004651"/>
    </source>
</evidence>
<evidence type="ECO:0000313" key="10">
    <source>
        <dbReference type="Proteomes" id="UP000470246"/>
    </source>
</evidence>
<comment type="subcellular location">
    <subcellularLocation>
        <location evidence="1 7">Cell membrane</location>
        <topology evidence="1 7">Multi-pass membrane protein</topology>
    </subcellularLocation>
</comment>
<comment type="caution">
    <text evidence="9">The sequence shown here is derived from an EMBL/GenBank/DDBJ whole genome shotgun (WGS) entry which is preliminary data.</text>
</comment>
<evidence type="ECO:0000256" key="6">
    <source>
        <dbReference type="ARBA" id="ARBA00023136"/>
    </source>
</evidence>
<name>A0A7K3W384_9ACTN</name>
<dbReference type="Proteomes" id="UP000470246">
    <property type="component" value="Unassembled WGS sequence"/>
</dbReference>
<dbReference type="Gene3D" id="1.10.3720.10">
    <property type="entry name" value="MetI-like"/>
    <property type="match status" value="1"/>
</dbReference>
<protein>
    <submittedName>
        <fullName evidence="9">ABC transporter permease</fullName>
    </submittedName>
</protein>
<feature type="transmembrane region" description="Helical" evidence="7">
    <location>
        <begin position="179"/>
        <end position="197"/>
    </location>
</feature>
<organism evidence="9 10">
    <name type="scientific">Geodermatophilus sabuli</name>
    <dbReference type="NCBI Taxonomy" id="1564158"/>
    <lineage>
        <taxon>Bacteria</taxon>
        <taxon>Bacillati</taxon>
        <taxon>Actinomycetota</taxon>
        <taxon>Actinomycetes</taxon>
        <taxon>Geodermatophilales</taxon>
        <taxon>Geodermatophilaceae</taxon>
        <taxon>Geodermatophilus</taxon>
    </lineage>
</organism>
<accession>A0A7K3W384</accession>
<keyword evidence="2 7" id="KW-0813">Transport</keyword>
<keyword evidence="3" id="KW-1003">Cell membrane</keyword>
<dbReference type="PROSITE" id="PS50928">
    <property type="entry name" value="ABC_TM1"/>
    <property type="match status" value="1"/>
</dbReference>
<evidence type="ECO:0000313" key="9">
    <source>
        <dbReference type="EMBL" id="NEK59098.1"/>
    </source>
</evidence>
<feature type="transmembrane region" description="Helical" evidence="7">
    <location>
        <begin position="236"/>
        <end position="259"/>
    </location>
</feature>
<feature type="domain" description="ABC transmembrane type-1" evidence="8">
    <location>
        <begin position="115"/>
        <end position="305"/>
    </location>
</feature>
<evidence type="ECO:0000256" key="4">
    <source>
        <dbReference type="ARBA" id="ARBA00022692"/>
    </source>
</evidence>
<proteinExistence type="inferred from homology"/>
<feature type="transmembrane region" description="Helical" evidence="7">
    <location>
        <begin position="49"/>
        <end position="71"/>
    </location>
</feature>
<dbReference type="RefSeq" id="WP_163482457.1">
    <property type="nucleotide sequence ID" value="NZ_JAAGWF010000015.1"/>
</dbReference>
<feature type="transmembrane region" description="Helical" evidence="7">
    <location>
        <begin position="119"/>
        <end position="147"/>
    </location>
</feature>
<keyword evidence="6 7" id="KW-0472">Membrane</keyword>
<evidence type="ECO:0000259" key="8">
    <source>
        <dbReference type="PROSITE" id="PS50928"/>
    </source>
</evidence>
<evidence type="ECO:0000256" key="7">
    <source>
        <dbReference type="RuleBase" id="RU363032"/>
    </source>
</evidence>
<evidence type="ECO:0000256" key="5">
    <source>
        <dbReference type="ARBA" id="ARBA00022989"/>
    </source>
</evidence>
<feature type="transmembrane region" description="Helical" evidence="7">
    <location>
        <begin position="287"/>
        <end position="308"/>
    </location>
</feature>
<feature type="transmembrane region" description="Helical" evidence="7">
    <location>
        <begin position="154"/>
        <end position="173"/>
    </location>
</feature>
<dbReference type="PANTHER" id="PTHR43386:SF25">
    <property type="entry name" value="PEPTIDE ABC TRANSPORTER PERMEASE PROTEIN"/>
    <property type="match status" value="1"/>
</dbReference>
<reference evidence="9 10" key="1">
    <citation type="submission" date="2020-02" db="EMBL/GenBank/DDBJ databases">
        <title>Geodermatophilus sabuli CPCC 205279 I12A-02694.</title>
        <authorList>
            <person name="Jiang Z."/>
        </authorList>
    </citation>
    <scope>NUCLEOTIDE SEQUENCE [LARGE SCALE GENOMIC DNA]</scope>
    <source>
        <strain evidence="9 10">I12A-02694</strain>
    </source>
</reference>
<keyword evidence="5 7" id="KW-1133">Transmembrane helix</keyword>
<dbReference type="GO" id="GO:0005886">
    <property type="term" value="C:plasma membrane"/>
    <property type="evidence" value="ECO:0007669"/>
    <property type="project" value="UniProtKB-SubCell"/>
</dbReference>
<evidence type="ECO:0000256" key="3">
    <source>
        <dbReference type="ARBA" id="ARBA00022475"/>
    </source>
</evidence>
<dbReference type="Pfam" id="PF00528">
    <property type="entry name" value="BPD_transp_1"/>
    <property type="match status" value="1"/>
</dbReference>
<dbReference type="GO" id="GO:0055085">
    <property type="term" value="P:transmembrane transport"/>
    <property type="evidence" value="ECO:0007669"/>
    <property type="project" value="InterPro"/>
</dbReference>
<keyword evidence="10" id="KW-1185">Reference proteome</keyword>
<comment type="similarity">
    <text evidence="7">Belongs to the binding-protein-dependent transport system permease family.</text>
</comment>
<evidence type="ECO:0000256" key="2">
    <source>
        <dbReference type="ARBA" id="ARBA00022448"/>
    </source>
</evidence>
<keyword evidence="4 7" id="KW-0812">Transmembrane</keyword>
<dbReference type="AlphaFoldDB" id="A0A7K3W384"/>
<dbReference type="InterPro" id="IPR050366">
    <property type="entry name" value="BP-dependent_transpt_permease"/>
</dbReference>